<keyword evidence="2" id="KW-1185">Reference proteome</keyword>
<name>A0ACD3B8X0_9AGAR</name>
<protein>
    <submittedName>
        <fullName evidence="1">Uncharacterized protein</fullName>
    </submittedName>
</protein>
<dbReference type="EMBL" id="ML208266">
    <property type="protein sequence ID" value="TFK74768.1"/>
    <property type="molecule type" value="Genomic_DNA"/>
</dbReference>
<reference evidence="1 2" key="1">
    <citation type="journal article" date="2019" name="Nat. Ecol. Evol.">
        <title>Megaphylogeny resolves global patterns of mushroom evolution.</title>
        <authorList>
            <person name="Varga T."/>
            <person name="Krizsan K."/>
            <person name="Foldi C."/>
            <person name="Dima B."/>
            <person name="Sanchez-Garcia M."/>
            <person name="Sanchez-Ramirez S."/>
            <person name="Szollosi G.J."/>
            <person name="Szarkandi J.G."/>
            <person name="Papp V."/>
            <person name="Albert L."/>
            <person name="Andreopoulos W."/>
            <person name="Angelini C."/>
            <person name="Antonin V."/>
            <person name="Barry K.W."/>
            <person name="Bougher N.L."/>
            <person name="Buchanan P."/>
            <person name="Buyck B."/>
            <person name="Bense V."/>
            <person name="Catcheside P."/>
            <person name="Chovatia M."/>
            <person name="Cooper J."/>
            <person name="Damon W."/>
            <person name="Desjardin D."/>
            <person name="Finy P."/>
            <person name="Geml J."/>
            <person name="Haridas S."/>
            <person name="Hughes K."/>
            <person name="Justo A."/>
            <person name="Karasinski D."/>
            <person name="Kautmanova I."/>
            <person name="Kiss B."/>
            <person name="Kocsube S."/>
            <person name="Kotiranta H."/>
            <person name="LaButti K.M."/>
            <person name="Lechner B.E."/>
            <person name="Liimatainen K."/>
            <person name="Lipzen A."/>
            <person name="Lukacs Z."/>
            <person name="Mihaltcheva S."/>
            <person name="Morgado L.N."/>
            <person name="Niskanen T."/>
            <person name="Noordeloos M.E."/>
            <person name="Ohm R.A."/>
            <person name="Ortiz-Santana B."/>
            <person name="Ovrebo C."/>
            <person name="Racz N."/>
            <person name="Riley R."/>
            <person name="Savchenko A."/>
            <person name="Shiryaev A."/>
            <person name="Soop K."/>
            <person name="Spirin V."/>
            <person name="Szebenyi C."/>
            <person name="Tomsovsky M."/>
            <person name="Tulloss R.E."/>
            <person name="Uehling J."/>
            <person name="Grigoriev I.V."/>
            <person name="Vagvolgyi C."/>
            <person name="Papp T."/>
            <person name="Martin F.M."/>
            <person name="Miettinen O."/>
            <person name="Hibbett D.S."/>
            <person name="Nagy L.G."/>
        </authorList>
    </citation>
    <scope>NUCLEOTIDE SEQUENCE [LARGE SCALE GENOMIC DNA]</scope>
    <source>
        <strain evidence="1 2">NL-1719</strain>
    </source>
</reference>
<gene>
    <name evidence="1" type="ORF">BDN72DRAFT_759185</name>
</gene>
<organism evidence="1 2">
    <name type="scientific">Pluteus cervinus</name>
    <dbReference type="NCBI Taxonomy" id="181527"/>
    <lineage>
        <taxon>Eukaryota</taxon>
        <taxon>Fungi</taxon>
        <taxon>Dikarya</taxon>
        <taxon>Basidiomycota</taxon>
        <taxon>Agaricomycotina</taxon>
        <taxon>Agaricomycetes</taxon>
        <taxon>Agaricomycetidae</taxon>
        <taxon>Agaricales</taxon>
        <taxon>Pluteineae</taxon>
        <taxon>Pluteaceae</taxon>
        <taxon>Pluteus</taxon>
    </lineage>
</organism>
<accession>A0ACD3B8X0</accession>
<dbReference type="Proteomes" id="UP000308600">
    <property type="component" value="Unassembled WGS sequence"/>
</dbReference>
<evidence type="ECO:0000313" key="2">
    <source>
        <dbReference type="Proteomes" id="UP000308600"/>
    </source>
</evidence>
<sequence>MRRSTHKIGVLTLPILLAVLSFVLSAFFLARNFVSNDAVNISTSHQSFIDTDVAAPTLARPDHSPHILLVTAFFPLSKSKHPLRDYNRWISFYLQTITTDIYLFTTPDYEPVLRQARGDLPITFNTSYGSPWDIPPLRDLQSKYQEMWNWDREKRRHSPELYAIWNGKPFFLDEGAKNAVTVSGRTYDYAFWNDAGSFRNGDIYQGWPDGLRVQQVFQQAAKATNSNLGTENLFFIPISSLPSPLARSWNESLGPLDEEISQGSFFGGSPTAVSWWRNVYYAYHDHWLSRPFFVGKDQTIINGLLLLFPSRFMTYIYYGEGVGQGKCASSWFYYQFWLSSSESMDRLRRVWNGKWSWQWYWDWKHGYVSWSFPSCRIARTRTMMELLKRAFGDGWEHPKSSFVQEGRA</sequence>
<evidence type="ECO:0000313" key="1">
    <source>
        <dbReference type="EMBL" id="TFK74768.1"/>
    </source>
</evidence>
<proteinExistence type="predicted"/>